<comment type="caution">
    <text evidence="1">The sequence shown here is derived from an EMBL/GenBank/DDBJ whole genome shotgun (WGS) entry which is preliminary data.</text>
</comment>
<evidence type="ECO:0000313" key="1">
    <source>
        <dbReference type="EMBL" id="MBU9139094.1"/>
    </source>
</evidence>
<sequence>MKSTQVHRENSEDAGKYTAIAEKTYMPAERINTRLKNFKSQSFSRKAHEQGVCGEAETSEGFLEQFFGRGIFSTGRGICPQKRT</sequence>
<reference evidence="1" key="1">
    <citation type="submission" date="2021-06" db="EMBL/GenBank/DDBJ databases">
        <title>Collection of gut derived symbiotic bacterial strains cultured from healthy donors.</title>
        <authorList>
            <person name="Lin H."/>
            <person name="Littmann E."/>
            <person name="Pamer E.G."/>
        </authorList>
    </citation>
    <scope>NUCLEOTIDE SEQUENCE</scope>
    <source>
        <strain evidence="1">MSK.6.33</strain>
    </source>
</reference>
<accession>A0AAW4M788</accession>
<evidence type="ECO:0000313" key="2">
    <source>
        <dbReference type="Proteomes" id="UP000736888"/>
    </source>
</evidence>
<gene>
    <name evidence="1" type="ORF">KTG10_10125</name>
</gene>
<dbReference type="EMBL" id="JAHPYS010000018">
    <property type="protein sequence ID" value="MBU9139094.1"/>
    <property type="molecule type" value="Genomic_DNA"/>
</dbReference>
<dbReference type="Proteomes" id="UP000736888">
    <property type="component" value="Unassembled WGS sequence"/>
</dbReference>
<proteinExistence type="predicted"/>
<dbReference type="RefSeq" id="WP_155519074.1">
    <property type="nucleotide sequence ID" value="NZ_BAABZK010000002.1"/>
</dbReference>
<name>A0AAW4M788_PHOVU</name>
<protein>
    <submittedName>
        <fullName evidence="1">Uncharacterized protein</fullName>
    </submittedName>
</protein>
<dbReference type="AlphaFoldDB" id="A0AAW4M788"/>
<organism evidence="1 2">
    <name type="scientific">Phocaeicola vulgatus</name>
    <name type="common">Bacteroides vulgatus</name>
    <dbReference type="NCBI Taxonomy" id="821"/>
    <lineage>
        <taxon>Bacteria</taxon>
        <taxon>Pseudomonadati</taxon>
        <taxon>Bacteroidota</taxon>
        <taxon>Bacteroidia</taxon>
        <taxon>Bacteroidales</taxon>
        <taxon>Bacteroidaceae</taxon>
        <taxon>Phocaeicola</taxon>
    </lineage>
</organism>